<dbReference type="GO" id="GO:0000435">
    <property type="term" value="P:positive regulation of transcription from RNA polymerase II promoter by galactose"/>
    <property type="evidence" value="ECO:0007669"/>
    <property type="project" value="TreeGrafter"/>
</dbReference>
<dbReference type="GO" id="GO:0000978">
    <property type="term" value="F:RNA polymerase II cis-regulatory region sequence-specific DNA binding"/>
    <property type="evidence" value="ECO:0007669"/>
    <property type="project" value="TreeGrafter"/>
</dbReference>
<evidence type="ECO:0000313" key="5">
    <source>
        <dbReference type="Proteomes" id="UP000070168"/>
    </source>
</evidence>
<dbReference type="STRING" id="5078.A0A135LKG5"/>
<evidence type="ECO:0008006" key="6">
    <source>
        <dbReference type="Google" id="ProtNLM"/>
    </source>
</evidence>
<dbReference type="AlphaFoldDB" id="A0A135LKG5"/>
<keyword evidence="3" id="KW-0539">Nucleus</keyword>
<keyword evidence="2" id="KW-0804">Transcription</keyword>
<dbReference type="GO" id="GO:0005634">
    <property type="term" value="C:nucleus"/>
    <property type="evidence" value="ECO:0007669"/>
    <property type="project" value="TreeGrafter"/>
</dbReference>
<proteinExistence type="predicted"/>
<dbReference type="OrthoDB" id="424974at2759"/>
<evidence type="ECO:0000256" key="1">
    <source>
        <dbReference type="ARBA" id="ARBA00023015"/>
    </source>
</evidence>
<gene>
    <name evidence="4" type="ORF">PGRI_032700</name>
</gene>
<evidence type="ECO:0000256" key="2">
    <source>
        <dbReference type="ARBA" id="ARBA00023163"/>
    </source>
</evidence>
<dbReference type="GeneID" id="63706283"/>
<dbReference type="EMBL" id="LHQR01000065">
    <property type="protein sequence ID" value="KXG49400.1"/>
    <property type="molecule type" value="Genomic_DNA"/>
</dbReference>
<accession>A0A135LKG5</accession>
<keyword evidence="1" id="KW-0805">Transcription regulation</keyword>
<sequence length="290" mass="32220">MMAFYAKSLELYEIMNDVLLSLYKPISDDNGEDIYDFYFDNSSSEGERTIFELDRSLARWTRSLPPHLRGDSSVSANAVFFRQSIVLRARFLHVRMLLFRPTLSKYCAVRDNTTASPLVSTNDSFPHRVALQCSVICVKAAQESIELIYNNAPADGTGGPLPAWWYNILYVYTSATVLIAGRLCAAILAEVTESSVALSWNHALEVLRKYQSYSTSAQRCVAALEILYEQVASEGLLPIGHVPSLKIGASTSGGNDMSFGEGMNAAILDTFEFPDFQDMSWLNSVPSNLY</sequence>
<keyword evidence="5" id="KW-1185">Reference proteome</keyword>
<dbReference type="OMA" id="TARNEDM"/>
<comment type="caution">
    <text evidence="4">The sequence shown here is derived from an EMBL/GenBank/DDBJ whole genome shotgun (WGS) entry which is preliminary data.</text>
</comment>
<reference evidence="4 5" key="1">
    <citation type="journal article" date="2016" name="BMC Genomics">
        <title>Genome sequencing and secondary metabolism of the postharvest pathogen Penicillium griseofulvum.</title>
        <authorList>
            <person name="Banani H."/>
            <person name="Marcet-Houben M."/>
            <person name="Ballester A.R."/>
            <person name="Abbruscato P."/>
            <person name="Gonzalez-Candelas L."/>
            <person name="Gabaldon T."/>
            <person name="Spadaro D."/>
        </authorList>
    </citation>
    <scope>NUCLEOTIDE SEQUENCE [LARGE SCALE GENOMIC DNA]</scope>
    <source>
        <strain evidence="4 5">PG3</strain>
    </source>
</reference>
<dbReference type="PANTHER" id="PTHR47424:SF4">
    <property type="entry name" value="ZN(II)2CYS6 TRANSCRIPTION FACTOR (EUROFUNG)"/>
    <property type="match status" value="1"/>
</dbReference>
<dbReference type="CDD" id="cd12148">
    <property type="entry name" value="fungal_TF_MHR"/>
    <property type="match status" value="1"/>
</dbReference>
<evidence type="ECO:0000256" key="3">
    <source>
        <dbReference type="ARBA" id="ARBA00023242"/>
    </source>
</evidence>
<name>A0A135LKG5_PENPA</name>
<dbReference type="RefSeq" id="XP_040647936.1">
    <property type="nucleotide sequence ID" value="XM_040790983.1"/>
</dbReference>
<dbReference type="GO" id="GO:0000981">
    <property type="term" value="F:DNA-binding transcription factor activity, RNA polymerase II-specific"/>
    <property type="evidence" value="ECO:0007669"/>
    <property type="project" value="TreeGrafter"/>
</dbReference>
<dbReference type="Proteomes" id="UP000070168">
    <property type="component" value="Unassembled WGS sequence"/>
</dbReference>
<dbReference type="InterPro" id="IPR051127">
    <property type="entry name" value="Fungal_SecMet_Regulators"/>
</dbReference>
<protein>
    <recommendedName>
        <fullName evidence="6">Transcription factor</fullName>
    </recommendedName>
</protein>
<evidence type="ECO:0000313" key="4">
    <source>
        <dbReference type="EMBL" id="KXG49400.1"/>
    </source>
</evidence>
<organism evidence="4 5">
    <name type="scientific">Penicillium patulum</name>
    <name type="common">Penicillium griseofulvum</name>
    <dbReference type="NCBI Taxonomy" id="5078"/>
    <lineage>
        <taxon>Eukaryota</taxon>
        <taxon>Fungi</taxon>
        <taxon>Dikarya</taxon>
        <taxon>Ascomycota</taxon>
        <taxon>Pezizomycotina</taxon>
        <taxon>Eurotiomycetes</taxon>
        <taxon>Eurotiomycetidae</taxon>
        <taxon>Eurotiales</taxon>
        <taxon>Aspergillaceae</taxon>
        <taxon>Penicillium</taxon>
    </lineage>
</organism>
<dbReference type="PANTHER" id="PTHR47424">
    <property type="entry name" value="REGULATORY PROTEIN GAL4"/>
    <property type="match status" value="1"/>
</dbReference>